<keyword evidence="3" id="KW-0325">Glycoprotein</keyword>
<evidence type="ECO:0000313" key="5">
    <source>
        <dbReference type="EMBL" id="MBD2734178.1"/>
    </source>
</evidence>
<proteinExistence type="predicted"/>
<keyword evidence="6" id="KW-1185">Reference proteome</keyword>
<evidence type="ECO:0000256" key="3">
    <source>
        <dbReference type="ARBA" id="ARBA00023180"/>
    </source>
</evidence>
<feature type="domain" description="Glycosyltransferase 61 catalytic" evidence="4">
    <location>
        <begin position="201"/>
        <end position="375"/>
    </location>
</feature>
<dbReference type="Proteomes" id="UP000637383">
    <property type="component" value="Unassembled WGS sequence"/>
</dbReference>
<protein>
    <submittedName>
        <fullName evidence="5">Glycosyltransferase family 61 protein</fullName>
    </submittedName>
</protein>
<accession>A0ABR8K5H3</accession>
<organism evidence="5 6">
    <name type="scientific">Nostoc paludosum FACHB-159</name>
    <dbReference type="NCBI Taxonomy" id="2692908"/>
    <lineage>
        <taxon>Bacteria</taxon>
        <taxon>Bacillati</taxon>
        <taxon>Cyanobacteriota</taxon>
        <taxon>Cyanophyceae</taxon>
        <taxon>Nostocales</taxon>
        <taxon>Nostocaceae</taxon>
        <taxon>Nostoc</taxon>
    </lineage>
</organism>
<sequence length="431" mass="50630">MNQAWLYLQEFLIFKLIYPILLKYINEHLITLTEEMEKDRRENNIPKLEAEYQQLPILRYIYSILFNYLHENLIPRIDLLEQCQEQNNLYQLKYQEVIQIEPAISYQEIPVAFREKEGKFEFTNPFAAVVKNIELFGIHAIGFTQEKKIILETVLDRVDVLEHTAISTLRQGFNFQYLARVGNIEHIDLACSLVNYWSPLYAHWIYEALTRLEVLEYYSQKTGKKPKLIIDNNPPIWEIRSLELMGYVPEDYIEWNGTRAKINELVVCSKRREGGRISIKACHWVRERILSNVDTYGNPNLLLSPKIFISRRKANARRILNEEKVINTLAKMDFVPYVLEDLDFADQVKLFAQAEFIIAPHGGGVTNIIFSQNLTLIELFGQKISHFYYTVAQGLKFDYACMFCEAKNEDIIVNCEELTQIVYRMTKTRIG</sequence>
<keyword evidence="1" id="KW-0328">Glycosyltransferase</keyword>
<dbReference type="InterPro" id="IPR049625">
    <property type="entry name" value="Glyco_transf_61_cat"/>
</dbReference>
<dbReference type="PANTHER" id="PTHR20961">
    <property type="entry name" value="GLYCOSYLTRANSFERASE"/>
    <property type="match status" value="1"/>
</dbReference>
<evidence type="ECO:0000313" key="6">
    <source>
        <dbReference type="Proteomes" id="UP000637383"/>
    </source>
</evidence>
<reference evidence="5 6" key="1">
    <citation type="journal article" date="2020" name="ISME J.">
        <title>Comparative genomics reveals insights into cyanobacterial evolution and habitat adaptation.</title>
        <authorList>
            <person name="Chen M.Y."/>
            <person name="Teng W.K."/>
            <person name="Zhao L."/>
            <person name="Hu C.X."/>
            <person name="Zhou Y.K."/>
            <person name="Han B.P."/>
            <person name="Song L.R."/>
            <person name="Shu W.S."/>
        </authorList>
    </citation>
    <scope>NUCLEOTIDE SEQUENCE [LARGE SCALE GENOMIC DNA]</scope>
    <source>
        <strain evidence="5 6">FACHB-159</strain>
    </source>
</reference>
<evidence type="ECO:0000256" key="2">
    <source>
        <dbReference type="ARBA" id="ARBA00022679"/>
    </source>
</evidence>
<dbReference type="Pfam" id="PF04577">
    <property type="entry name" value="Glyco_transf_61"/>
    <property type="match status" value="1"/>
</dbReference>
<evidence type="ECO:0000256" key="1">
    <source>
        <dbReference type="ARBA" id="ARBA00022676"/>
    </source>
</evidence>
<dbReference type="RefSeq" id="WP_190954889.1">
    <property type="nucleotide sequence ID" value="NZ_JACJTU010000007.1"/>
</dbReference>
<evidence type="ECO:0000259" key="4">
    <source>
        <dbReference type="Pfam" id="PF04577"/>
    </source>
</evidence>
<comment type="caution">
    <text evidence="5">The sequence shown here is derived from an EMBL/GenBank/DDBJ whole genome shotgun (WGS) entry which is preliminary data.</text>
</comment>
<dbReference type="InterPro" id="IPR007657">
    <property type="entry name" value="Glycosyltransferase_61"/>
</dbReference>
<keyword evidence="2" id="KW-0808">Transferase</keyword>
<gene>
    <name evidence="5" type="ORF">H6H03_09640</name>
</gene>
<dbReference type="EMBL" id="JACJTU010000007">
    <property type="protein sequence ID" value="MBD2734178.1"/>
    <property type="molecule type" value="Genomic_DNA"/>
</dbReference>
<name>A0ABR8K5H3_9NOSO</name>